<dbReference type="Gene3D" id="1.10.1670.10">
    <property type="entry name" value="Helix-hairpin-Helix base-excision DNA repair enzymes (C-terminal)"/>
    <property type="match status" value="1"/>
</dbReference>
<evidence type="ECO:0000256" key="4">
    <source>
        <dbReference type="ARBA" id="ARBA00022801"/>
    </source>
</evidence>
<keyword evidence="4" id="KW-0378">Hydrolase</keyword>
<dbReference type="EC" id="4.2.99.18" evidence="2"/>
<dbReference type="CDD" id="cd00056">
    <property type="entry name" value="ENDO3c"/>
    <property type="match status" value="1"/>
</dbReference>
<dbReference type="SUPFAM" id="SSF48150">
    <property type="entry name" value="DNA-glycosylase"/>
    <property type="match status" value="1"/>
</dbReference>
<dbReference type="GO" id="GO:0140078">
    <property type="term" value="F:class I DNA-(apurinic or apyrimidinic site) endonuclease activity"/>
    <property type="evidence" value="ECO:0007669"/>
    <property type="project" value="UniProtKB-EC"/>
</dbReference>
<keyword evidence="5" id="KW-0234">DNA repair</keyword>
<dbReference type="Pfam" id="PF00730">
    <property type="entry name" value="HhH-GPD"/>
    <property type="match status" value="1"/>
</dbReference>
<dbReference type="Proteomes" id="UP000054097">
    <property type="component" value="Unassembled WGS sequence"/>
</dbReference>
<dbReference type="InterPro" id="IPR011257">
    <property type="entry name" value="DNA_glycosylase"/>
</dbReference>
<keyword evidence="6" id="KW-0456">Lyase</keyword>
<feature type="non-terminal residue" evidence="10">
    <location>
        <position position="230"/>
    </location>
</feature>
<evidence type="ECO:0000256" key="2">
    <source>
        <dbReference type="ARBA" id="ARBA00012720"/>
    </source>
</evidence>
<sequence>NPSPANWKITYHAIEEMRKEKTAPVDTMGCHVPMLDARIDLRTRRFITLISLMLSSQTKDEVTYGAIQNLRETFKPPNADPKEEYLTLDAVLGASTEKIESCINKVGFWRRKAQYIKSTAEILHRDYDDDIPRTIDSLCSLPGVGMKMAMLTMQAAWGDNVGIGVDVHVHRITNRLGWHARETKTPEETRVALESWLPKEYHPTINPLLVGFGQTICQPVRTKCEECLLS</sequence>
<dbReference type="PANTHER" id="PTHR43286">
    <property type="entry name" value="ENDONUCLEASE III-LIKE PROTEIN 1"/>
    <property type="match status" value="1"/>
</dbReference>
<dbReference type="Pfam" id="PF00633">
    <property type="entry name" value="HHH"/>
    <property type="match status" value="1"/>
</dbReference>
<protein>
    <recommendedName>
        <fullName evidence="2">DNA-(apurinic or apyrimidinic site) lyase</fullName>
        <ecNumber evidence="2">4.2.99.18</ecNumber>
    </recommendedName>
</protein>
<dbReference type="SMART" id="SM00478">
    <property type="entry name" value="ENDO3c"/>
    <property type="match status" value="1"/>
</dbReference>
<comment type="catalytic activity">
    <reaction evidence="8">
        <text>2'-deoxyribonucleotide-(2'-deoxyribose 5'-phosphate)-2'-deoxyribonucleotide-DNA = a 3'-end 2'-deoxyribonucleotide-(2,3-dehydro-2,3-deoxyribose 5'-phosphate)-DNA + a 5'-end 5'-phospho-2'-deoxyribonucleoside-DNA + H(+)</text>
        <dbReference type="Rhea" id="RHEA:66592"/>
        <dbReference type="Rhea" id="RHEA-COMP:13180"/>
        <dbReference type="Rhea" id="RHEA-COMP:16897"/>
        <dbReference type="Rhea" id="RHEA-COMP:17067"/>
        <dbReference type="ChEBI" id="CHEBI:15378"/>
        <dbReference type="ChEBI" id="CHEBI:136412"/>
        <dbReference type="ChEBI" id="CHEBI:157695"/>
        <dbReference type="ChEBI" id="CHEBI:167181"/>
        <dbReference type="EC" id="4.2.99.18"/>
    </reaction>
</comment>
<dbReference type="EMBL" id="KN824329">
    <property type="protein sequence ID" value="KIM23994.1"/>
    <property type="molecule type" value="Genomic_DNA"/>
</dbReference>
<evidence type="ECO:0000256" key="7">
    <source>
        <dbReference type="ARBA" id="ARBA00023295"/>
    </source>
</evidence>
<reference evidence="11" key="2">
    <citation type="submission" date="2015-01" db="EMBL/GenBank/DDBJ databases">
        <title>Evolutionary Origins and Diversification of the Mycorrhizal Mutualists.</title>
        <authorList>
            <consortium name="DOE Joint Genome Institute"/>
            <consortium name="Mycorrhizal Genomics Consortium"/>
            <person name="Kohler A."/>
            <person name="Kuo A."/>
            <person name="Nagy L.G."/>
            <person name="Floudas D."/>
            <person name="Copeland A."/>
            <person name="Barry K.W."/>
            <person name="Cichocki N."/>
            <person name="Veneault-Fourrey C."/>
            <person name="LaButti K."/>
            <person name="Lindquist E.A."/>
            <person name="Lipzen A."/>
            <person name="Lundell T."/>
            <person name="Morin E."/>
            <person name="Murat C."/>
            <person name="Riley R."/>
            <person name="Ohm R."/>
            <person name="Sun H."/>
            <person name="Tunlid A."/>
            <person name="Henrissat B."/>
            <person name="Grigoriev I.V."/>
            <person name="Hibbett D.S."/>
            <person name="Martin F."/>
        </authorList>
    </citation>
    <scope>NUCLEOTIDE SEQUENCE [LARGE SCALE GENOMIC DNA]</scope>
    <source>
        <strain evidence="11">MAFF 305830</strain>
    </source>
</reference>
<dbReference type="GO" id="GO:0003677">
    <property type="term" value="F:DNA binding"/>
    <property type="evidence" value="ECO:0007669"/>
    <property type="project" value="InterPro"/>
</dbReference>
<feature type="non-terminal residue" evidence="10">
    <location>
        <position position="1"/>
    </location>
</feature>
<dbReference type="PIRSF" id="PIRSF001435">
    <property type="entry name" value="Nth"/>
    <property type="match status" value="1"/>
</dbReference>
<dbReference type="GO" id="GO:0006289">
    <property type="term" value="P:nucleotide-excision repair"/>
    <property type="evidence" value="ECO:0007669"/>
    <property type="project" value="TreeGrafter"/>
</dbReference>
<comment type="similarity">
    <text evidence="1">Belongs to the Nth/MutY family.</text>
</comment>
<evidence type="ECO:0000256" key="6">
    <source>
        <dbReference type="ARBA" id="ARBA00023239"/>
    </source>
</evidence>
<name>A0A0C3AVF4_SERVB</name>
<keyword evidence="3" id="KW-0227">DNA damage</keyword>
<dbReference type="Gene3D" id="1.10.340.30">
    <property type="entry name" value="Hypothetical protein, domain 2"/>
    <property type="match status" value="1"/>
</dbReference>
<evidence type="ECO:0000256" key="3">
    <source>
        <dbReference type="ARBA" id="ARBA00022763"/>
    </source>
</evidence>
<evidence type="ECO:0000259" key="9">
    <source>
        <dbReference type="SMART" id="SM00478"/>
    </source>
</evidence>
<dbReference type="HAMAP" id="MF_03183">
    <property type="entry name" value="Endonuclease_III_Nth"/>
    <property type="match status" value="1"/>
</dbReference>
<proteinExistence type="inferred from homology"/>
<evidence type="ECO:0000313" key="11">
    <source>
        <dbReference type="Proteomes" id="UP000054097"/>
    </source>
</evidence>
<dbReference type="InterPro" id="IPR003265">
    <property type="entry name" value="HhH-GPD_domain"/>
</dbReference>
<feature type="domain" description="HhH-GPD" evidence="9">
    <location>
        <begin position="54"/>
        <end position="215"/>
    </location>
</feature>
<evidence type="ECO:0000256" key="1">
    <source>
        <dbReference type="ARBA" id="ARBA00008343"/>
    </source>
</evidence>
<reference evidence="10 11" key="1">
    <citation type="submission" date="2014-04" db="EMBL/GenBank/DDBJ databases">
        <authorList>
            <consortium name="DOE Joint Genome Institute"/>
            <person name="Kuo A."/>
            <person name="Zuccaro A."/>
            <person name="Kohler A."/>
            <person name="Nagy L.G."/>
            <person name="Floudas D."/>
            <person name="Copeland A."/>
            <person name="Barry K.W."/>
            <person name="Cichocki N."/>
            <person name="Veneault-Fourrey C."/>
            <person name="LaButti K."/>
            <person name="Lindquist E.A."/>
            <person name="Lipzen A."/>
            <person name="Lundell T."/>
            <person name="Morin E."/>
            <person name="Murat C."/>
            <person name="Sun H."/>
            <person name="Tunlid A."/>
            <person name="Henrissat B."/>
            <person name="Grigoriev I.V."/>
            <person name="Hibbett D.S."/>
            <person name="Martin F."/>
            <person name="Nordberg H.P."/>
            <person name="Cantor M.N."/>
            <person name="Hua S.X."/>
        </authorList>
    </citation>
    <scope>NUCLEOTIDE SEQUENCE [LARGE SCALE GENOMIC DNA]</scope>
    <source>
        <strain evidence="10 11">MAFF 305830</strain>
    </source>
</reference>
<dbReference type="OrthoDB" id="2099276at2759"/>
<keyword evidence="7" id="KW-0326">Glycosidase</keyword>
<gene>
    <name evidence="10" type="ORF">M408DRAFT_53571</name>
</gene>
<dbReference type="GO" id="GO:0005634">
    <property type="term" value="C:nucleus"/>
    <property type="evidence" value="ECO:0007669"/>
    <property type="project" value="InterPro"/>
</dbReference>
<evidence type="ECO:0000256" key="5">
    <source>
        <dbReference type="ARBA" id="ARBA00023204"/>
    </source>
</evidence>
<dbReference type="InterPro" id="IPR030841">
    <property type="entry name" value="NTH1"/>
</dbReference>
<organism evidence="10 11">
    <name type="scientific">Serendipita vermifera MAFF 305830</name>
    <dbReference type="NCBI Taxonomy" id="933852"/>
    <lineage>
        <taxon>Eukaryota</taxon>
        <taxon>Fungi</taxon>
        <taxon>Dikarya</taxon>
        <taxon>Basidiomycota</taxon>
        <taxon>Agaricomycotina</taxon>
        <taxon>Agaricomycetes</taxon>
        <taxon>Sebacinales</taxon>
        <taxon>Serendipitaceae</taxon>
        <taxon>Serendipita</taxon>
    </lineage>
</organism>
<dbReference type="AlphaFoldDB" id="A0A0C3AVF4"/>
<dbReference type="InterPro" id="IPR000445">
    <property type="entry name" value="HhH_motif"/>
</dbReference>
<keyword evidence="11" id="KW-1185">Reference proteome</keyword>
<dbReference type="PANTHER" id="PTHR43286:SF1">
    <property type="entry name" value="ENDONUCLEASE III-LIKE PROTEIN 1"/>
    <property type="match status" value="1"/>
</dbReference>
<dbReference type="GO" id="GO:0006285">
    <property type="term" value="P:base-excision repair, AP site formation"/>
    <property type="evidence" value="ECO:0007669"/>
    <property type="project" value="InterPro"/>
</dbReference>
<accession>A0A0C3AVF4</accession>
<evidence type="ECO:0000313" key="10">
    <source>
        <dbReference type="EMBL" id="KIM23994.1"/>
    </source>
</evidence>
<evidence type="ECO:0000256" key="8">
    <source>
        <dbReference type="ARBA" id="ARBA00044632"/>
    </source>
</evidence>
<dbReference type="InterPro" id="IPR023170">
    <property type="entry name" value="HhH_base_excis_C"/>
</dbReference>
<dbReference type="STRING" id="933852.A0A0C3AVF4"/>
<dbReference type="HOGENOM" id="CLU_012862_4_2_1"/>
<dbReference type="GO" id="GO:0000703">
    <property type="term" value="F:oxidized pyrimidine nucleobase lesion DNA N-glycosylase activity"/>
    <property type="evidence" value="ECO:0007669"/>
    <property type="project" value="TreeGrafter"/>
</dbReference>
<dbReference type="FunFam" id="1.10.340.30:FF:000001">
    <property type="entry name" value="Endonuclease III"/>
    <property type="match status" value="1"/>
</dbReference>